<dbReference type="InterPro" id="IPR051459">
    <property type="entry name" value="Cytochrome_c-type_DH"/>
</dbReference>
<dbReference type="GO" id="GO:0009055">
    <property type="term" value="F:electron transfer activity"/>
    <property type="evidence" value="ECO:0007669"/>
    <property type="project" value="InterPro"/>
</dbReference>
<dbReference type="InterPro" id="IPR036909">
    <property type="entry name" value="Cyt_c-like_dom_sf"/>
</dbReference>
<reference evidence="7 8" key="1">
    <citation type="submission" date="2020-02" db="EMBL/GenBank/DDBJ databases">
        <title>Draft genome sequence of Limisphaera ngatamarikiensis NGM72.4T, a thermophilic Verrucomicrobia grouped in subdivision 3.</title>
        <authorList>
            <person name="Carere C.R."/>
            <person name="Steen J."/>
            <person name="Hugenholtz P."/>
            <person name="Stott M.B."/>
        </authorList>
    </citation>
    <scope>NUCLEOTIDE SEQUENCE [LARGE SCALE GENOMIC DNA]</scope>
    <source>
        <strain evidence="7 8">NGM72.4</strain>
    </source>
</reference>
<dbReference type="SUPFAM" id="SSF46626">
    <property type="entry name" value="Cytochrome c"/>
    <property type="match status" value="1"/>
</dbReference>
<keyword evidence="1 4" id="KW-0349">Heme</keyword>
<evidence type="ECO:0000313" key="7">
    <source>
        <dbReference type="EMBL" id="NGO38288.1"/>
    </source>
</evidence>
<dbReference type="Proteomes" id="UP000477311">
    <property type="component" value="Unassembled WGS sequence"/>
</dbReference>
<dbReference type="GO" id="GO:0020037">
    <property type="term" value="F:heme binding"/>
    <property type="evidence" value="ECO:0007669"/>
    <property type="project" value="InterPro"/>
</dbReference>
<sequence length="201" mass="21255">MNSDASVREEVRNGAALPRAGNVTVPMWLVVVASVLAYGGMIYFDHHSGWFDDRVYRPFGSLAVVTALQPVSGADAVIKRGRVVFETSCALCHGVDGQGKPGQAPPLAGAEWVLGSPARLIRITLHGLVGPIEVKGQVWNLAMPAMGAALSSEDLAAALTYIRQAWGNNAEPITAAQVDAVKSETAGRTQPWTAKELLAIQ</sequence>
<keyword evidence="2 4" id="KW-0479">Metal-binding</keyword>
<keyword evidence="5" id="KW-0812">Transmembrane</keyword>
<dbReference type="GO" id="GO:0046872">
    <property type="term" value="F:metal ion binding"/>
    <property type="evidence" value="ECO:0007669"/>
    <property type="project" value="UniProtKB-KW"/>
</dbReference>
<keyword evidence="5" id="KW-0472">Membrane</keyword>
<evidence type="ECO:0000256" key="3">
    <source>
        <dbReference type="ARBA" id="ARBA00023004"/>
    </source>
</evidence>
<gene>
    <name evidence="7" type="ORF">G4L39_02610</name>
</gene>
<evidence type="ECO:0000256" key="5">
    <source>
        <dbReference type="SAM" id="Phobius"/>
    </source>
</evidence>
<keyword evidence="3 4" id="KW-0408">Iron</keyword>
<evidence type="ECO:0000256" key="2">
    <source>
        <dbReference type="ARBA" id="ARBA00022723"/>
    </source>
</evidence>
<dbReference type="AlphaFoldDB" id="A0A6M1RDW3"/>
<name>A0A6M1RDW3_9BACT</name>
<evidence type="ECO:0000259" key="6">
    <source>
        <dbReference type="PROSITE" id="PS51007"/>
    </source>
</evidence>
<evidence type="ECO:0000256" key="1">
    <source>
        <dbReference type="ARBA" id="ARBA00022617"/>
    </source>
</evidence>
<dbReference type="EMBL" id="JAAKYA010000014">
    <property type="protein sequence ID" value="NGO38288.1"/>
    <property type="molecule type" value="Genomic_DNA"/>
</dbReference>
<accession>A0A6M1RDW3</accession>
<dbReference type="RefSeq" id="WP_165105679.1">
    <property type="nucleotide sequence ID" value="NZ_JAAKYA010000014.1"/>
</dbReference>
<comment type="caution">
    <text evidence="7">The sequence shown here is derived from an EMBL/GenBank/DDBJ whole genome shotgun (WGS) entry which is preliminary data.</text>
</comment>
<evidence type="ECO:0000256" key="4">
    <source>
        <dbReference type="PROSITE-ProRule" id="PRU00433"/>
    </source>
</evidence>
<dbReference type="Pfam" id="PF00034">
    <property type="entry name" value="Cytochrom_C"/>
    <property type="match status" value="1"/>
</dbReference>
<proteinExistence type="predicted"/>
<dbReference type="InterPro" id="IPR009056">
    <property type="entry name" value="Cyt_c-like_dom"/>
</dbReference>
<keyword evidence="8" id="KW-1185">Reference proteome</keyword>
<organism evidence="7 8">
    <name type="scientific">Limisphaera ngatamarikiensis</name>
    <dbReference type="NCBI Taxonomy" id="1324935"/>
    <lineage>
        <taxon>Bacteria</taxon>
        <taxon>Pseudomonadati</taxon>
        <taxon>Verrucomicrobiota</taxon>
        <taxon>Verrucomicrobiia</taxon>
        <taxon>Limisphaerales</taxon>
        <taxon>Limisphaeraceae</taxon>
        <taxon>Limisphaera</taxon>
    </lineage>
</organism>
<dbReference type="PANTHER" id="PTHR35008:SF8">
    <property type="entry name" value="ALCOHOL DEHYDROGENASE CYTOCHROME C SUBUNIT"/>
    <property type="match status" value="1"/>
</dbReference>
<protein>
    <submittedName>
        <fullName evidence="7">Cytochrome c</fullName>
    </submittedName>
</protein>
<feature type="domain" description="Cytochrome c" evidence="6">
    <location>
        <begin position="76"/>
        <end position="166"/>
    </location>
</feature>
<dbReference type="PANTHER" id="PTHR35008">
    <property type="entry name" value="BLL4482 PROTEIN-RELATED"/>
    <property type="match status" value="1"/>
</dbReference>
<dbReference type="PROSITE" id="PS51007">
    <property type="entry name" value="CYTC"/>
    <property type="match status" value="1"/>
</dbReference>
<evidence type="ECO:0000313" key="8">
    <source>
        <dbReference type="Proteomes" id="UP000477311"/>
    </source>
</evidence>
<feature type="transmembrane region" description="Helical" evidence="5">
    <location>
        <begin position="25"/>
        <end position="44"/>
    </location>
</feature>
<keyword evidence="5" id="KW-1133">Transmembrane helix</keyword>
<dbReference type="Gene3D" id="1.10.760.10">
    <property type="entry name" value="Cytochrome c-like domain"/>
    <property type="match status" value="1"/>
</dbReference>